<dbReference type="PROSITE" id="PS51257">
    <property type="entry name" value="PROKAR_LIPOPROTEIN"/>
    <property type="match status" value="1"/>
</dbReference>
<dbReference type="EMBL" id="FOXA01000041">
    <property type="protein sequence ID" value="SFQ15694.1"/>
    <property type="molecule type" value="Genomic_DNA"/>
</dbReference>
<dbReference type="InterPro" id="IPR007485">
    <property type="entry name" value="LPS_assembly_LptE"/>
</dbReference>
<name>A0A1I5W7F5_9RHOB</name>
<sequence length="172" mass="18383">MSSFDRRAALLSLAALAACGFTPVYGPGGAAEGLRGTIAVDPPDDPEGYALVRQLERRLGQPVDPLYDLSADILLRQEGLGVTPDQEVTRYQLIGAVRFVLTEIASGEAVATGEVRNFTGYSAPVFDPSRGSIAGNPVTVLTAERDARERLMTILADQVVAQLLATAPEWRR</sequence>
<evidence type="ECO:0000256" key="1">
    <source>
        <dbReference type="SAM" id="SignalP"/>
    </source>
</evidence>
<dbReference type="Gene3D" id="3.30.160.150">
    <property type="entry name" value="Lipoprotein like domain"/>
    <property type="match status" value="1"/>
</dbReference>
<dbReference type="OrthoDB" id="7629596at2"/>
<feature type="chain" id="PRO_5011751171" evidence="1">
    <location>
        <begin position="18"/>
        <end position="172"/>
    </location>
</feature>
<accession>A0A1I5W7F5</accession>
<keyword evidence="3" id="KW-1185">Reference proteome</keyword>
<gene>
    <name evidence="2" type="ORF">SAMN04488047_14117</name>
</gene>
<proteinExistence type="predicted"/>
<reference evidence="2 3" key="1">
    <citation type="submission" date="2016-10" db="EMBL/GenBank/DDBJ databases">
        <authorList>
            <person name="de Groot N.N."/>
        </authorList>
    </citation>
    <scope>NUCLEOTIDE SEQUENCE [LARGE SCALE GENOMIC DNA]</scope>
    <source>
        <strain evidence="2 3">DSM 19547</strain>
    </source>
</reference>
<dbReference type="Proteomes" id="UP000199356">
    <property type="component" value="Unassembled WGS sequence"/>
</dbReference>
<evidence type="ECO:0000313" key="2">
    <source>
        <dbReference type="EMBL" id="SFQ15694.1"/>
    </source>
</evidence>
<dbReference type="Pfam" id="PF04390">
    <property type="entry name" value="LptE"/>
    <property type="match status" value="1"/>
</dbReference>
<dbReference type="RefSeq" id="WP_093425602.1">
    <property type="nucleotide sequence ID" value="NZ_FOXA01000041.1"/>
</dbReference>
<dbReference type="AlphaFoldDB" id="A0A1I5W7F5"/>
<feature type="signal peptide" evidence="1">
    <location>
        <begin position="1"/>
        <end position="17"/>
    </location>
</feature>
<protein>
    <submittedName>
        <fullName evidence="2">LPS-assembly lipoprotein</fullName>
    </submittedName>
</protein>
<dbReference type="STRING" id="441119.SAMN04488047_14117"/>
<dbReference type="GO" id="GO:0043165">
    <property type="term" value="P:Gram-negative-bacterium-type cell outer membrane assembly"/>
    <property type="evidence" value="ECO:0007669"/>
    <property type="project" value="InterPro"/>
</dbReference>
<keyword evidence="1" id="KW-0732">Signal</keyword>
<evidence type="ECO:0000313" key="3">
    <source>
        <dbReference type="Proteomes" id="UP000199356"/>
    </source>
</evidence>
<keyword evidence="2" id="KW-0449">Lipoprotein</keyword>
<dbReference type="GO" id="GO:0019867">
    <property type="term" value="C:outer membrane"/>
    <property type="evidence" value="ECO:0007669"/>
    <property type="project" value="InterPro"/>
</dbReference>
<organism evidence="2 3">
    <name type="scientific">Tranquillimonas alkanivorans</name>
    <dbReference type="NCBI Taxonomy" id="441119"/>
    <lineage>
        <taxon>Bacteria</taxon>
        <taxon>Pseudomonadati</taxon>
        <taxon>Pseudomonadota</taxon>
        <taxon>Alphaproteobacteria</taxon>
        <taxon>Rhodobacterales</taxon>
        <taxon>Roseobacteraceae</taxon>
        <taxon>Tranquillimonas</taxon>
    </lineage>
</organism>